<organism evidence="10 11">
    <name type="scientific">Paenibacillus validus</name>
    <dbReference type="NCBI Taxonomy" id="44253"/>
    <lineage>
        <taxon>Bacteria</taxon>
        <taxon>Bacillati</taxon>
        <taxon>Bacillota</taxon>
        <taxon>Bacilli</taxon>
        <taxon>Bacillales</taxon>
        <taxon>Paenibacillaceae</taxon>
        <taxon>Paenibacillus</taxon>
    </lineage>
</organism>
<dbReference type="Gene3D" id="2.60.40.680">
    <property type="match status" value="1"/>
</dbReference>
<dbReference type="PANTHER" id="PTHR30620">
    <property type="entry name" value="PERIPLASMIC BETA-GLUCOSIDASE-RELATED"/>
    <property type="match status" value="1"/>
</dbReference>
<gene>
    <name evidence="10" type="ORF">GNP93_16705</name>
</gene>
<dbReference type="AlphaFoldDB" id="A0A7X2ZC76"/>
<sequence length="942" mass="99621">MRRLGYVKKWKRKFAVNLTLSTMLFGAVFSNLAGTALAEEAVPVYKDPARPIEERVSDLIGTMTLDEKIGQMVQAERASLGTISDVKTYFIGSILSGGGSVPAGNTPAAWNTMYDNFQNQALGTRLGIPVIYGVDAVHGHNNLLNATMFPHNVGLGAANDADLVRRIGAATAAEVRATGVTWTFAPVISAVQNIRWGRTYEGFSEDPQIVAKLGAAAVEGLQGDPADSGFLQGNKIAASIKHYIGDGLTENGKDQGNITIPVPEGKTLNQAKDEYLAPYIEMYKKSIQAGARTVMITYSSINGLKTHADTYLITDVLKGRLGFTGLVVSDYNAIQQIQVDDQGNPVVGYRNQVKASVNAGVDMFMLSAKGNTTAGGGQGSGWIGFIHNLKILVGNGEVSMDRINDAVSRILRVKIEQGLLEHPLSDSVLNPESVIYSAEHAALAREAARKSLVLLKNDNQALPLKKDGSQKILVVGDKSNHIGYLNGGWTISWQGGGNTVTKGVNVLDGLKQVGGPNVTVDWHQNGADVLGYDTVIAVIGEDPYAEGQGDRNTAAALSYGTLGGASSDESIVANLKSAKAANPNLKVVVVLVSGRPLLLTDKINSHDWDAVVEAWLPGSEGGTGIADVLYGDYNFSGKLSYTWPKAFDQLQPGVTPADPTPLFPRGYGLAYPSAVLTGAAAVDAGQSFDLTFGLTGVNQSVYAQDLTFTYNPDQLEFISAHSVKDGFLLVDKSAAQGQIRILGANVGADSANLNVDLLKLNFKVKEMSQTTSSTVTLANVVVADGEGVETSIIGASHTVRIAAADKGALNALIADAQAKHDAAVEGTRAGEYRAGSKAALQAAIDKAREVADNPNSTQQQVEQATAELGTALQVFYSSVIMKQPEDLNGDDKFSIGDLGIMASYYGKSSADADWDQVKHADINNDGKIDIIDLAAVAKMIFG</sequence>
<protein>
    <recommendedName>
        <fullName evidence="3">beta-glucosidase</fullName>
        <ecNumber evidence="3">3.2.1.21</ecNumber>
    </recommendedName>
</protein>
<name>A0A7X2ZC76_9BACL</name>
<dbReference type="SUPFAM" id="SSF49384">
    <property type="entry name" value="Carbohydrate-binding domain"/>
    <property type="match status" value="1"/>
</dbReference>
<keyword evidence="11" id="KW-1185">Reference proteome</keyword>
<evidence type="ECO:0000256" key="3">
    <source>
        <dbReference type="ARBA" id="ARBA00012744"/>
    </source>
</evidence>
<dbReference type="EC" id="3.2.1.21" evidence="3"/>
<dbReference type="Gene3D" id="1.10.1330.10">
    <property type="entry name" value="Dockerin domain"/>
    <property type="match status" value="1"/>
</dbReference>
<dbReference type="InterPro" id="IPR051915">
    <property type="entry name" value="Cellulose_Degrad_GH3"/>
</dbReference>
<dbReference type="Pfam" id="PF01915">
    <property type="entry name" value="Glyco_hydro_3_C"/>
    <property type="match status" value="1"/>
</dbReference>
<dbReference type="InterPro" id="IPR002772">
    <property type="entry name" value="Glyco_hydro_3_C"/>
</dbReference>
<dbReference type="Pfam" id="PF00933">
    <property type="entry name" value="Glyco_hydro_3"/>
    <property type="match status" value="1"/>
</dbReference>
<dbReference type="PROSITE" id="PS00775">
    <property type="entry name" value="GLYCOSYL_HYDROL_F3"/>
    <property type="match status" value="1"/>
</dbReference>
<evidence type="ECO:0000256" key="1">
    <source>
        <dbReference type="ARBA" id="ARBA00000448"/>
    </source>
</evidence>
<dbReference type="InterPro" id="IPR036881">
    <property type="entry name" value="Glyco_hydro_3_C_sf"/>
</dbReference>
<dbReference type="EMBL" id="WNZX01000014">
    <property type="protein sequence ID" value="MUG72313.1"/>
    <property type="molecule type" value="Genomic_DNA"/>
</dbReference>
<dbReference type="Gene3D" id="3.20.20.300">
    <property type="entry name" value="Glycoside hydrolase, family 3, N-terminal domain"/>
    <property type="match status" value="1"/>
</dbReference>
<evidence type="ECO:0000256" key="6">
    <source>
        <dbReference type="ARBA" id="ARBA00023295"/>
    </source>
</evidence>
<proteinExistence type="inferred from homology"/>
<keyword evidence="4 8" id="KW-0732">Signal</keyword>
<dbReference type="SUPFAM" id="SSF52279">
    <property type="entry name" value="Beta-D-glucan exohydrolase, C-terminal domain"/>
    <property type="match status" value="1"/>
</dbReference>
<reference evidence="10 11" key="1">
    <citation type="submission" date="2019-11" db="EMBL/GenBank/DDBJ databases">
        <title>Draft genome sequences of five Paenibacillus species of dairy origin.</title>
        <authorList>
            <person name="Olajide A.M."/>
            <person name="Chen S."/>
            <person name="Lapointe G."/>
        </authorList>
    </citation>
    <scope>NUCLEOTIDE SEQUENCE [LARGE SCALE GENOMIC DNA]</scope>
    <source>
        <strain evidence="10 11">2CS3</strain>
    </source>
</reference>
<dbReference type="InterPro" id="IPR001764">
    <property type="entry name" value="Glyco_hydro_3_N"/>
</dbReference>
<dbReference type="PANTHER" id="PTHR30620:SF16">
    <property type="entry name" value="LYSOSOMAL BETA GLUCOSIDASE"/>
    <property type="match status" value="1"/>
</dbReference>
<dbReference type="PRINTS" id="PR00133">
    <property type="entry name" value="GLHYDRLASE3"/>
</dbReference>
<dbReference type="SUPFAM" id="SSF63446">
    <property type="entry name" value="Type I dockerin domain"/>
    <property type="match status" value="1"/>
</dbReference>
<dbReference type="PROSITE" id="PS00018">
    <property type="entry name" value="EF_HAND_1"/>
    <property type="match status" value="1"/>
</dbReference>
<dbReference type="CDD" id="cd14256">
    <property type="entry name" value="Dockerin_I"/>
    <property type="match status" value="1"/>
</dbReference>
<evidence type="ECO:0000259" key="9">
    <source>
        <dbReference type="PROSITE" id="PS51766"/>
    </source>
</evidence>
<dbReference type="InterPro" id="IPR019800">
    <property type="entry name" value="Glyco_hydro_3_AS"/>
</dbReference>
<comment type="similarity">
    <text evidence="2 7">Belongs to the glycosyl hydrolase 3 family.</text>
</comment>
<dbReference type="Gene3D" id="1.20.1270.90">
    <property type="entry name" value="AF1782-like"/>
    <property type="match status" value="1"/>
</dbReference>
<dbReference type="GO" id="GO:0009251">
    <property type="term" value="P:glucan catabolic process"/>
    <property type="evidence" value="ECO:0007669"/>
    <property type="project" value="TreeGrafter"/>
</dbReference>
<evidence type="ECO:0000313" key="11">
    <source>
        <dbReference type="Proteomes" id="UP000450917"/>
    </source>
</evidence>
<dbReference type="InterPro" id="IPR016134">
    <property type="entry name" value="Dockerin_dom"/>
</dbReference>
<dbReference type="GO" id="GO:0008422">
    <property type="term" value="F:beta-glucosidase activity"/>
    <property type="evidence" value="ECO:0007669"/>
    <property type="project" value="UniProtKB-EC"/>
</dbReference>
<comment type="catalytic activity">
    <reaction evidence="1">
        <text>Hydrolysis of terminal, non-reducing beta-D-glucosyl residues with release of beta-D-glucose.</text>
        <dbReference type="EC" id="3.2.1.21"/>
    </reaction>
</comment>
<dbReference type="InterPro" id="IPR036962">
    <property type="entry name" value="Glyco_hydro_3_N_sf"/>
</dbReference>
<dbReference type="InterPro" id="IPR018247">
    <property type="entry name" value="EF_Hand_1_Ca_BS"/>
</dbReference>
<dbReference type="InterPro" id="IPR036439">
    <property type="entry name" value="Dockerin_dom_sf"/>
</dbReference>
<feature type="signal peptide" evidence="8">
    <location>
        <begin position="1"/>
        <end position="33"/>
    </location>
</feature>
<keyword evidence="5 7" id="KW-0378">Hydrolase</keyword>
<evidence type="ECO:0000256" key="5">
    <source>
        <dbReference type="ARBA" id="ARBA00022801"/>
    </source>
</evidence>
<dbReference type="Gene3D" id="3.40.50.1700">
    <property type="entry name" value="Glycoside hydrolase family 3 C-terminal domain"/>
    <property type="match status" value="1"/>
</dbReference>
<dbReference type="Pfam" id="PF07554">
    <property type="entry name" value="FIVAR"/>
    <property type="match status" value="1"/>
</dbReference>
<dbReference type="CDD" id="cd08547">
    <property type="entry name" value="Type_II_cohesin"/>
    <property type="match status" value="1"/>
</dbReference>
<feature type="chain" id="PRO_5039101622" description="beta-glucosidase" evidence="8">
    <location>
        <begin position="34"/>
        <end position="942"/>
    </location>
</feature>
<evidence type="ECO:0000256" key="4">
    <source>
        <dbReference type="ARBA" id="ARBA00022729"/>
    </source>
</evidence>
<dbReference type="GO" id="GO:0030246">
    <property type="term" value="F:carbohydrate binding"/>
    <property type="evidence" value="ECO:0007669"/>
    <property type="project" value="InterPro"/>
</dbReference>
<keyword evidence="6 7" id="KW-0326">Glycosidase</keyword>
<evidence type="ECO:0000256" key="8">
    <source>
        <dbReference type="SAM" id="SignalP"/>
    </source>
</evidence>
<dbReference type="InterPro" id="IPR002102">
    <property type="entry name" value="Cohesin_dom"/>
</dbReference>
<dbReference type="InterPro" id="IPR008965">
    <property type="entry name" value="CBM2/CBM3_carb-bd_dom_sf"/>
</dbReference>
<evidence type="ECO:0000256" key="2">
    <source>
        <dbReference type="ARBA" id="ARBA00005336"/>
    </source>
</evidence>
<dbReference type="Proteomes" id="UP000450917">
    <property type="component" value="Unassembled WGS sequence"/>
</dbReference>
<feature type="domain" description="Dockerin" evidence="9">
    <location>
        <begin position="880"/>
        <end position="942"/>
    </location>
</feature>
<accession>A0A7X2ZC76</accession>
<dbReference type="PROSITE" id="PS51766">
    <property type="entry name" value="DOCKERIN"/>
    <property type="match status" value="1"/>
</dbReference>
<evidence type="ECO:0000313" key="10">
    <source>
        <dbReference type="EMBL" id="MUG72313.1"/>
    </source>
</evidence>
<dbReference type="InterPro" id="IPR017853">
    <property type="entry name" value="GH"/>
</dbReference>
<dbReference type="SUPFAM" id="SSF51445">
    <property type="entry name" value="(Trans)glycosidases"/>
    <property type="match status" value="1"/>
</dbReference>
<dbReference type="Pfam" id="PF00404">
    <property type="entry name" value="Dockerin_1"/>
    <property type="match status" value="1"/>
</dbReference>
<evidence type="ECO:0000256" key="7">
    <source>
        <dbReference type="RuleBase" id="RU361161"/>
    </source>
</evidence>
<dbReference type="InterPro" id="IPR002105">
    <property type="entry name" value="Dockerin_1_rpt"/>
</dbReference>
<dbReference type="Pfam" id="PF00963">
    <property type="entry name" value="Cohesin"/>
    <property type="match status" value="1"/>
</dbReference>
<comment type="caution">
    <text evidence="10">The sequence shown here is derived from an EMBL/GenBank/DDBJ whole genome shotgun (WGS) entry which is preliminary data.</text>
</comment>